<dbReference type="NCBIfam" id="TIGR03940">
    <property type="entry name" value="PGA_PgaD"/>
    <property type="match status" value="1"/>
</dbReference>
<dbReference type="GO" id="GO:0043709">
    <property type="term" value="P:cell adhesion involved in single-species biofilm formation"/>
    <property type="evidence" value="ECO:0007669"/>
    <property type="project" value="InterPro"/>
</dbReference>
<dbReference type="Pfam" id="PF13994">
    <property type="entry name" value="PgaD"/>
    <property type="match status" value="1"/>
</dbReference>
<dbReference type="OrthoDB" id="7018808at2"/>
<protein>
    <submittedName>
        <fullName evidence="2">Poly-beta-1,6-N-acetyl-D-glucosamine biosynthesis protein PgaD</fullName>
    </submittedName>
</protein>
<keyword evidence="3" id="KW-1185">Reference proteome</keyword>
<evidence type="ECO:0000313" key="3">
    <source>
        <dbReference type="Proteomes" id="UP000239181"/>
    </source>
</evidence>
<accession>A0A2S9IE64</accession>
<sequence length="140" mass="15892">MANPLIFTPRGWVPRAIDFLLTLFGWGGFIWLFTTGLLKVLQTMPFSGPRPLVSGLSTLTLYIGIGLFNALLLIGWAKYNQLRFRTERRRRRPGLEPVEVARSFDISQQDVSLLSGNDMLRVYHDSDGRITQVEALREPA</sequence>
<organism evidence="2 3">
    <name type="scientific">Pantoea coffeiphila</name>
    <dbReference type="NCBI Taxonomy" id="1465635"/>
    <lineage>
        <taxon>Bacteria</taxon>
        <taxon>Pseudomonadati</taxon>
        <taxon>Pseudomonadota</taxon>
        <taxon>Gammaproteobacteria</taxon>
        <taxon>Enterobacterales</taxon>
        <taxon>Erwiniaceae</taxon>
        <taxon>Pantoea</taxon>
    </lineage>
</organism>
<feature type="transmembrane region" description="Helical" evidence="1">
    <location>
        <begin position="53"/>
        <end position="79"/>
    </location>
</feature>
<comment type="caution">
    <text evidence="2">The sequence shown here is derived from an EMBL/GenBank/DDBJ whole genome shotgun (WGS) entry which is preliminary data.</text>
</comment>
<dbReference type="AlphaFoldDB" id="A0A2S9IE64"/>
<gene>
    <name evidence="2" type="primary">pgaD</name>
    <name evidence="2" type="ORF">CQW29_08065</name>
</gene>
<evidence type="ECO:0000256" key="1">
    <source>
        <dbReference type="SAM" id="Phobius"/>
    </source>
</evidence>
<name>A0A2S9IE64_9GAMM</name>
<dbReference type="InterPro" id="IPR023829">
    <property type="entry name" value="PGA_PgaD"/>
</dbReference>
<keyword evidence="1" id="KW-1133">Transmembrane helix</keyword>
<dbReference type="Proteomes" id="UP000239181">
    <property type="component" value="Unassembled WGS sequence"/>
</dbReference>
<dbReference type="RefSeq" id="WP_105592210.1">
    <property type="nucleotide sequence ID" value="NZ_PDET01000004.1"/>
</dbReference>
<dbReference type="EMBL" id="PDET01000004">
    <property type="protein sequence ID" value="PRD16076.1"/>
    <property type="molecule type" value="Genomic_DNA"/>
</dbReference>
<evidence type="ECO:0000313" key="2">
    <source>
        <dbReference type="EMBL" id="PRD16076.1"/>
    </source>
</evidence>
<keyword evidence="1" id="KW-0472">Membrane</keyword>
<reference evidence="2 3" key="1">
    <citation type="submission" date="2017-10" db="EMBL/GenBank/DDBJ databases">
        <title>Draft genome of two endophytic bacteria isolated from 'guarana' Paullinia cupana (Mart.) Ducke.</title>
        <authorList>
            <person name="Siqueira K.A."/>
            <person name="Liotti R.G."/>
            <person name="Mendes T.A."/>
            <person name="Soares M.A."/>
        </authorList>
    </citation>
    <scope>NUCLEOTIDE SEQUENCE [LARGE SCALE GENOMIC DNA]</scope>
    <source>
        <strain evidence="2 3">342</strain>
    </source>
</reference>
<proteinExistence type="predicted"/>
<feature type="transmembrane region" description="Helical" evidence="1">
    <location>
        <begin position="12"/>
        <end position="33"/>
    </location>
</feature>
<keyword evidence="1" id="KW-0812">Transmembrane</keyword>